<evidence type="ECO:0000259" key="1">
    <source>
        <dbReference type="Pfam" id="PF12062"/>
    </source>
</evidence>
<dbReference type="Proteomes" id="UP001234178">
    <property type="component" value="Unassembled WGS sequence"/>
</dbReference>
<proteinExistence type="predicted"/>
<organism evidence="2 3">
    <name type="scientific">Daphnia magna</name>
    <dbReference type="NCBI Taxonomy" id="35525"/>
    <lineage>
        <taxon>Eukaryota</taxon>
        <taxon>Metazoa</taxon>
        <taxon>Ecdysozoa</taxon>
        <taxon>Arthropoda</taxon>
        <taxon>Crustacea</taxon>
        <taxon>Branchiopoda</taxon>
        <taxon>Diplostraca</taxon>
        <taxon>Cladocera</taxon>
        <taxon>Anomopoda</taxon>
        <taxon>Daphniidae</taxon>
        <taxon>Daphnia</taxon>
    </lineage>
</organism>
<evidence type="ECO:0000313" key="3">
    <source>
        <dbReference type="Proteomes" id="UP001234178"/>
    </source>
</evidence>
<gene>
    <name evidence="2" type="ORF">OUZ56_018537</name>
</gene>
<dbReference type="Pfam" id="PF12062">
    <property type="entry name" value="HSNSD-CE"/>
    <property type="match status" value="1"/>
</dbReference>
<evidence type="ECO:0000313" key="2">
    <source>
        <dbReference type="EMBL" id="KAK4009423.1"/>
    </source>
</evidence>
<protein>
    <recommendedName>
        <fullName evidence="1">Heparan sulphate-N-deacetylase deacetylase domain-containing protein</fullName>
    </recommendedName>
</protein>
<sequence>MGYSEHANEFTWFGHMWSHQQPHLYENISLLEADMLLNKKFAIEHGIPTDSGYSVSPHHSGVYPVHEALYEMWKKLWNIHVTSTEEYPHLRPARLRRGFIHRGIMVLPRQNCGLYTHTIFIDKYPGGRSTLDSSIKGGELFQTIVFNRIHFVSGVRHSDE</sequence>
<feature type="domain" description="Heparan sulphate-N-deacetylase deacetylase" evidence="1">
    <location>
        <begin position="5"/>
        <end position="141"/>
    </location>
</feature>
<reference evidence="2 3" key="1">
    <citation type="journal article" date="2023" name="Nucleic Acids Res.">
        <title>The hologenome of Daphnia magna reveals possible DNA methylation and microbiome-mediated evolution of the host genome.</title>
        <authorList>
            <person name="Chaturvedi A."/>
            <person name="Li X."/>
            <person name="Dhandapani V."/>
            <person name="Marshall H."/>
            <person name="Kissane S."/>
            <person name="Cuenca-Cambronero M."/>
            <person name="Asole G."/>
            <person name="Calvet F."/>
            <person name="Ruiz-Romero M."/>
            <person name="Marangio P."/>
            <person name="Guigo R."/>
            <person name="Rago D."/>
            <person name="Mirbahai L."/>
            <person name="Eastwood N."/>
            <person name="Colbourne J.K."/>
            <person name="Zhou J."/>
            <person name="Mallon E."/>
            <person name="Orsini L."/>
        </authorList>
    </citation>
    <scope>NUCLEOTIDE SEQUENCE [LARGE SCALE GENOMIC DNA]</scope>
    <source>
        <strain evidence="2">LRV0_1</strain>
    </source>
</reference>
<accession>A0ABQ9Z9A5</accession>
<dbReference type="InterPro" id="IPR021930">
    <property type="entry name" value="Heparan_SO4_deacetylase_dom"/>
</dbReference>
<dbReference type="EMBL" id="JAOYFB010000003">
    <property type="protein sequence ID" value="KAK4009423.1"/>
    <property type="molecule type" value="Genomic_DNA"/>
</dbReference>
<keyword evidence="3" id="KW-1185">Reference proteome</keyword>
<comment type="caution">
    <text evidence="2">The sequence shown here is derived from an EMBL/GenBank/DDBJ whole genome shotgun (WGS) entry which is preliminary data.</text>
</comment>
<name>A0ABQ9Z9A5_9CRUS</name>